<reference evidence="4 5" key="1">
    <citation type="submission" date="2018-09" db="EMBL/GenBank/DDBJ databases">
        <title>YIM PH21274 draft genome.</title>
        <authorList>
            <person name="Miao C."/>
        </authorList>
    </citation>
    <scope>NUCLEOTIDE SEQUENCE [LARGE SCALE GENOMIC DNA]</scope>
    <source>
        <strain evidence="4 5">YIM PH 21724</strain>
    </source>
</reference>
<name>A0A3A4K1G6_9NOCA</name>
<comment type="caution">
    <text evidence="4">The sequence shown here is derived from an EMBL/GenBank/DDBJ whole genome shotgun (WGS) entry which is preliminary data.</text>
</comment>
<accession>A0A3A4K1G6</accession>
<dbReference type="InterPro" id="IPR041522">
    <property type="entry name" value="CdaR_GGDEF"/>
</dbReference>
<proteinExistence type="inferred from homology"/>
<dbReference type="RefSeq" id="WP_120042647.1">
    <property type="nucleotide sequence ID" value="NZ_QZFU01000023.1"/>
</dbReference>
<dbReference type="EMBL" id="QZFU01000023">
    <property type="protein sequence ID" value="RJO73570.1"/>
    <property type="molecule type" value="Genomic_DNA"/>
</dbReference>
<dbReference type="Proteomes" id="UP000266677">
    <property type="component" value="Unassembled WGS sequence"/>
</dbReference>
<dbReference type="InterPro" id="IPR042070">
    <property type="entry name" value="PucR_C-HTH_sf"/>
</dbReference>
<dbReference type="PANTHER" id="PTHR33744">
    <property type="entry name" value="CARBOHYDRATE DIACID REGULATOR"/>
    <property type="match status" value="1"/>
</dbReference>
<organism evidence="4 5">
    <name type="scientific">Nocardia panacis</name>
    <dbReference type="NCBI Taxonomy" id="2340916"/>
    <lineage>
        <taxon>Bacteria</taxon>
        <taxon>Bacillati</taxon>
        <taxon>Actinomycetota</taxon>
        <taxon>Actinomycetes</taxon>
        <taxon>Mycobacteriales</taxon>
        <taxon>Nocardiaceae</taxon>
        <taxon>Nocardia</taxon>
    </lineage>
</organism>
<evidence type="ECO:0000259" key="3">
    <source>
        <dbReference type="Pfam" id="PF17853"/>
    </source>
</evidence>
<evidence type="ECO:0000313" key="4">
    <source>
        <dbReference type="EMBL" id="RJO73570.1"/>
    </source>
</evidence>
<dbReference type="Gene3D" id="1.10.10.2840">
    <property type="entry name" value="PucR C-terminal helix-turn-helix domain"/>
    <property type="match status" value="1"/>
</dbReference>
<evidence type="ECO:0000313" key="5">
    <source>
        <dbReference type="Proteomes" id="UP000266677"/>
    </source>
</evidence>
<dbReference type="InterPro" id="IPR025736">
    <property type="entry name" value="PucR_C-HTH_dom"/>
</dbReference>
<dbReference type="OrthoDB" id="5241664at2"/>
<comment type="similarity">
    <text evidence="1">Belongs to the CdaR family.</text>
</comment>
<dbReference type="InterPro" id="IPR051448">
    <property type="entry name" value="CdaR-like_regulators"/>
</dbReference>
<gene>
    <name evidence="4" type="ORF">D5S18_20450</name>
</gene>
<sequence>MSGELQQLVDNAGRRLGRSVAIDDAKVRLLAYNAHAAEVDAVRVGSILRREVPPELVAYIYASGAGTAEGMFVLQPNDDLGVEVARYGMPIRYGETLLGFVWLLASDGAVGPAQERLMRSAADAAADLLHRGQLRDRLTRARESELVRDLLGRAPELRDRAATQLAEEALLAPGPALVLTVLLTGVTIRERDRLALAVGTDRLARRLPRRHAIPLDRPDHSLILVSLHDAATRADLDTLAEALRERVLRDSGRAHCWIGLGTARDDPADLHESYTESRRAAEVARAVRTLGSVVRHQDLGVYALLSELSPERLQRGLPAGLQALLVCENSNRDALIETLECFLDYAGDIKRTTDRLRLHRGSLYYRLRRIEEITGTDLASGEDRLALHLGLKTLRLLDVR</sequence>
<evidence type="ECO:0000259" key="2">
    <source>
        <dbReference type="Pfam" id="PF13556"/>
    </source>
</evidence>
<feature type="domain" description="CdaR GGDEF-like" evidence="3">
    <location>
        <begin position="190"/>
        <end position="283"/>
    </location>
</feature>
<feature type="domain" description="PucR C-terminal helix-turn-helix" evidence="2">
    <location>
        <begin position="335"/>
        <end position="392"/>
    </location>
</feature>
<dbReference type="Pfam" id="PF17853">
    <property type="entry name" value="GGDEF_2"/>
    <property type="match status" value="1"/>
</dbReference>
<dbReference type="PANTHER" id="PTHR33744:SF1">
    <property type="entry name" value="DNA-BINDING TRANSCRIPTIONAL ACTIVATOR ADER"/>
    <property type="match status" value="1"/>
</dbReference>
<dbReference type="AlphaFoldDB" id="A0A3A4K1G6"/>
<dbReference type="Pfam" id="PF13556">
    <property type="entry name" value="HTH_30"/>
    <property type="match status" value="1"/>
</dbReference>
<protein>
    <submittedName>
        <fullName evidence="4">CdaR family transcriptional regulator</fullName>
    </submittedName>
</protein>
<evidence type="ECO:0000256" key="1">
    <source>
        <dbReference type="ARBA" id="ARBA00006754"/>
    </source>
</evidence>
<keyword evidence="5" id="KW-1185">Reference proteome</keyword>